<evidence type="ECO:0000313" key="2">
    <source>
        <dbReference type="EMBL" id="JAW15821.1"/>
    </source>
</evidence>
<feature type="signal peptide" evidence="1">
    <location>
        <begin position="1"/>
        <end position="24"/>
    </location>
</feature>
<evidence type="ECO:0000256" key="1">
    <source>
        <dbReference type="SAM" id="SignalP"/>
    </source>
</evidence>
<proteinExistence type="predicted"/>
<sequence length="75" mass="8766">MNFINISTLLLLILIFNCLILCDSSFINQSSNKCRTFKLSKIFLQNERNKRVSSKVYLLYAKQLKDECSLDKTEL</sequence>
<name>A0A224Y5J4_9HEMI</name>
<protein>
    <submittedName>
        <fullName evidence="2">Putative secreted protein</fullName>
    </submittedName>
</protein>
<feature type="chain" id="PRO_5012126651" evidence="1">
    <location>
        <begin position="25"/>
        <end position="75"/>
    </location>
</feature>
<reference evidence="2" key="1">
    <citation type="journal article" date="2018" name="PLoS Negl. Trop. Dis.">
        <title>An insight into the salivary gland and fat body transcriptome of Panstrongylus lignarius (Hemiptera: Heteroptera), the main vector of Chagas disease in Peru.</title>
        <authorList>
            <person name="Nevoa J.C."/>
            <person name="Mendes M.T."/>
            <person name="da Silva M.V."/>
            <person name="Soares S.C."/>
            <person name="Oliveira C.J.F."/>
            <person name="Ribeiro J.M.C."/>
        </authorList>
    </citation>
    <scope>NUCLEOTIDE SEQUENCE</scope>
</reference>
<dbReference type="AlphaFoldDB" id="A0A224Y5J4"/>
<keyword evidence="1" id="KW-0732">Signal</keyword>
<organism evidence="2">
    <name type="scientific">Panstrongylus lignarius</name>
    <dbReference type="NCBI Taxonomy" id="156445"/>
    <lineage>
        <taxon>Eukaryota</taxon>
        <taxon>Metazoa</taxon>
        <taxon>Ecdysozoa</taxon>
        <taxon>Arthropoda</taxon>
        <taxon>Hexapoda</taxon>
        <taxon>Insecta</taxon>
        <taxon>Pterygota</taxon>
        <taxon>Neoptera</taxon>
        <taxon>Paraneoptera</taxon>
        <taxon>Hemiptera</taxon>
        <taxon>Heteroptera</taxon>
        <taxon>Panheteroptera</taxon>
        <taxon>Cimicomorpha</taxon>
        <taxon>Reduviidae</taxon>
        <taxon>Triatominae</taxon>
        <taxon>Panstrongylus</taxon>
    </lineage>
</organism>
<dbReference type="EMBL" id="GFTR01000605">
    <property type="protein sequence ID" value="JAW15821.1"/>
    <property type="molecule type" value="Transcribed_RNA"/>
</dbReference>
<accession>A0A224Y5J4</accession>